<dbReference type="EMBL" id="BMHY01000012">
    <property type="protein sequence ID" value="GGG84197.1"/>
    <property type="molecule type" value="Genomic_DNA"/>
</dbReference>
<dbReference type="InterPro" id="IPR013783">
    <property type="entry name" value="Ig-like_fold"/>
</dbReference>
<dbReference type="Gene3D" id="2.60.40.10">
    <property type="entry name" value="Immunoglobulins"/>
    <property type="match status" value="1"/>
</dbReference>
<dbReference type="Pfam" id="PF01345">
    <property type="entry name" value="DUF11"/>
    <property type="match status" value="1"/>
</dbReference>
<dbReference type="InterPro" id="IPR041498">
    <property type="entry name" value="Big_6"/>
</dbReference>
<sequence length="2051" mass="211866">MLRQWAGLPKRFKHAAVAAIAVVLIAVAGLGISQAISAAGDTTTVTDAASLRAALASPDNYQIINLSPGDYNLGNTPLNINKGIKLIGDAGNRNGDASKTKLIASGGRAIVINDSLNSTFADVAIEALTITGGQAPDEFYGGGGINADTGTSTLSLYNVVVANNKSGDTLGDGGGMYVSGLDGGKLLLDRVIVSNNTAADGGAGLYVDGDIEVSIIRSTFEGNQSGKKPGGAIDLIPASQSGAGPLRIADSSFIGNKAIGSYAGALSINIANTIIENSTFSGNQAKYGSAIVTSVEAAQAVQPILRHVTISANTNTEKGGALYVAGGAPTLLSSVVSGNFPASTNADIAVGDGGKKLSQQTSTHNVVYKASDVFTGTSAGSGNLLDTDAGLEALADNGGFTRTHALKADSPARSAGGTSGSKYDQRGFPRLIVSKTAAGAFEGQRQAVRFGNTYSQPFDFQSDTSSIAMALTKQTSSVIDSYDLAGTGQTRTLTVVPKANTAGDATFTFTVNRTIAGVAHTLTGTLELKYYVAPDLTVEMSHNGDFYQGQKDATYTIKVENIGLMPTTGTISLTSQLRAGLTAKSIAGTGWSCPAGGLTCTYAGSIAPGGSAVLTITADVADNASLSTLDSETTISGGGEEAEDLGNNKAVDSTAVQPVPKVTSVSVPASGTYKAGDPLTFMVNFDVPVKVTGVPQLSLAIGSAQVKASYISGSNTGQLTFGYTIAEGLSDLNGIAIGSELELNEGTLVSDKNAPAVRTLNSVGSTSGIIIDAVPPVVTGVQLPSNRIYLIDEELSFTVQFSETVSVTGVPQLPIKIGDDTVNAIFASEKSPTELVFTLTIEEGYNDDDGIVLGALSLNGGSINDLAGNTAVLTIPTGIDTSGIRVDTKSPEWLKLDVPDPGYYKAGGLLVFQAEYSEKVTVAGTPRIAFDINGEIEYANYSSGSGTNKLQFNYTIQAGDTDNDGLSFSSPAAMDLNGGSIKDQAGYDANLSPAAQPIMTGIIVDTTDPFIQSVYAEPGTYTYGSTVAIELRLSEPVTVSSGSLQLSLKVAGQTVNLDYAGTSGVTDKLVFDYEPGTNVQDLDGIELVSLTFESGSTITDLAGNLLSLVLPSPTVLSDVKIDTVVPEIVNLSAASGSYKLGETLSFIVKFSDKAVVKTTGGTPYLSFELGAKTFRASYDSGSGTTELTFKYVPANGDANGETVNVPAGTAVQANGGLIVSENGNTVQLTITAAYDLTSVKVDSTVPSFTGVTASASGTYAVGDELTFVLPTSEAVTLNTTQGTPELELLVGGTARTALFDAVNSSASQLAFRYMVIGGDHDEDGIQLKQIKLNQAIITDAAGNALNETLPALSEIIKVDALIPAIQSVESTEAGVYREGKELVFSLVLNKPVTVNTSGGSPVLALTIGSKTGNAAFVNSAGNKLTFTYTVAAGDTDNDGIALGSISLNGAVIKDSSGNSLDMTLPALQLPIIIIDTTAPDAPRFEAANGTKLSFDAISFNGTAEAGSTIHVTVDGNTAVATDIADADGKWSVEILGLAEGDYTLKAVASDAVGNRSSDAVLSFTVVPRIAFSPASYSVIVGQTTAIKLETSYSDGSKKDITTEAVYQIDKQEVAVVEGTNLKGAGSGSAVLTAQWAGLSVAAPVTVLMPSGSGGGSGAGAGNDFFDIQLTVNGIKLNKPISIKDVQAGYVTLSFEDKQVSFALDVAELNKLLRMNEKLVIEVMTESGSIEFSVKNRIEQASRELGSTGSVSAFTFELGPATGANATAIQTKLSSLGAKVLAGPVEMKIGYIDGKSSQHAFSTFEEYVDRMIPLGTSKPAYGSAVLRFDSASGEFRFVPAKFTSKDGQWYAEAKDRVAGTYIVVNRAVQFKDTAGHWGENEINLLSSMFVVQGKDKGKFDPEGSITRAEFAVLLSRVLGLTNSTGKESFPDAENGWYADSINAAAAASIINGYNDGTFRPNATVSREEMAIMMVRALRYAGIEPEGNGTVGGFKDRQSISDWAVEAVGQASQLGLVKGDSAGSFRPADHATRAEAVTMLFRLMKQADLTPWE</sequence>
<dbReference type="InterPro" id="IPR059226">
    <property type="entry name" value="Choice_anch_Q_dom"/>
</dbReference>
<dbReference type="InterPro" id="IPR001434">
    <property type="entry name" value="OmcB-like_DUF11"/>
</dbReference>
<accession>A0A917M8J8</accession>
<comment type="caution">
    <text evidence="2">The sequence shown here is derived from an EMBL/GenBank/DDBJ whole genome shotgun (WGS) entry which is preliminary data.</text>
</comment>
<feature type="domain" description="SLH" evidence="1">
    <location>
        <begin position="1923"/>
        <end position="1986"/>
    </location>
</feature>
<dbReference type="PROSITE" id="PS51272">
    <property type="entry name" value="SLH"/>
    <property type="match status" value="3"/>
</dbReference>
<dbReference type="PANTHER" id="PTHR43308:SF5">
    <property type="entry name" value="S-LAYER PROTEIN _ PEPTIDOGLYCAN ENDO-BETA-N-ACETYLGLUCOSAMINIDASE"/>
    <property type="match status" value="1"/>
</dbReference>
<dbReference type="Pfam" id="PF00395">
    <property type="entry name" value="SLH"/>
    <property type="match status" value="3"/>
</dbReference>
<proteinExistence type="predicted"/>
<dbReference type="RefSeq" id="WP_188892157.1">
    <property type="nucleotide sequence ID" value="NZ_BMHY01000012.1"/>
</dbReference>
<dbReference type="InterPro" id="IPR011050">
    <property type="entry name" value="Pectin_lyase_fold/virulence"/>
</dbReference>
<protein>
    <recommendedName>
        <fullName evidence="1">SLH domain-containing protein</fullName>
    </recommendedName>
</protein>
<dbReference type="SMART" id="SM00710">
    <property type="entry name" value="PbH1"/>
    <property type="match status" value="5"/>
</dbReference>
<feature type="domain" description="SLH" evidence="1">
    <location>
        <begin position="1989"/>
        <end position="2051"/>
    </location>
</feature>
<dbReference type="PANTHER" id="PTHR43308">
    <property type="entry name" value="OUTER MEMBRANE PROTEIN ALPHA-RELATED"/>
    <property type="match status" value="1"/>
</dbReference>
<evidence type="ECO:0000313" key="3">
    <source>
        <dbReference type="Proteomes" id="UP000600247"/>
    </source>
</evidence>
<dbReference type="InterPro" id="IPR003343">
    <property type="entry name" value="Big_2"/>
</dbReference>
<dbReference type="InterPro" id="IPR006626">
    <property type="entry name" value="PbH1"/>
</dbReference>
<keyword evidence="3" id="KW-1185">Reference proteome</keyword>
<evidence type="ECO:0000259" key="1">
    <source>
        <dbReference type="PROSITE" id="PS51272"/>
    </source>
</evidence>
<evidence type="ECO:0000313" key="2">
    <source>
        <dbReference type="EMBL" id="GGG84197.1"/>
    </source>
</evidence>
<name>A0A917M8J8_9BACL</name>
<dbReference type="Gene3D" id="2.60.40.1080">
    <property type="match status" value="1"/>
</dbReference>
<gene>
    <name evidence="2" type="ORF">GCM10010918_47480</name>
</gene>
<dbReference type="NCBIfam" id="NF041518">
    <property type="entry name" value="choice_anch_Q"/>
    <property type="match status" value="1"/>
</dbReference>
<dbReference type="SUPFAM" id="SSF51126">
    <property type="entry name" value="Pectin lyase-like"/>
    <property type="match status" value="1"/>
</dbReference>
<dbReference type="InterPro" id="IPR051465">
    <property type="entry name" value="Cell_Envelope_Struct_Comp"/>
</dbReference>
<dbReference type="InterPro" id="IPR001119">
    <property type="entry name" value="SLH_dom"/>
</dbReference>
<reference evidence="2 3" key="1">
    <citation type="journal article" date="2014" name="Int. J. Syst. Evol. Microbiol.">
        <title>Complete genome sequence of Corynebacterium casei LMG S-19264T (=DSM 44701T), isolated from a smear-ripened cheese.</title>
        <authorList>
            <consortium name="US DOE Joint Genome Institute (JGI-PGF)"/>
            <person name="Walter F."/>
            <person name="Albersmeier A."/>
            <person name="Kalinowski J."/>
            <person name="Ruckert C."/>
        </authorList>
    </citation>
    <scope>NUCLEOTIDE SEQUENCE [LARGE SCALE GENOMIC DNA]</scope>
    <source>
        <strain evidence="2 3">CGMCC 1.15286</strain>
    </source>
</reference>
<dbReference type="Proteomes" id="UP000600247">
    <property type="component" value="Unassembled WGS sequence"/>
</dbReference>
<dbReference type="SMART" id="SM00635">
    <property type="entry name" value="BID_2"/>
    <property type="match status" value="1"/>
</dbReference>
<dbReference type="Pfam" id="PF17936">
    <property type="entry name" value="Big_6"/>
    <property type="match status" value="1"/>
</dbReference>
<feature type="domain" description="SLH" evidence="1">
    <location>
        <begin position="1864"/>
        <end position="1922"/>
    </location>
</feature>
<organism evidence="2 3">
    <name type="scientific">Paenibacillus radicis</name>
    <name type="common">ex Gao et al. 2016</name>
    <dbReference type="NCBI Taxonomy" id="1737354"/>
    <lineage>
        <taxon>Bacteria</taxon>
        <taxon>Bacillati</taxon>
        <taxon>Bacillota</taxon>
        <taxon>Bacilli</taxon>
        <taxon>Bacillales</taxon>
        <taxon>Paenibacillaceae</taxon>
        <taxon>Paenibacillus</taxon>
    </lineage>
</organism>